<gene>
    <name evidence="3" type="ORF">PSYICH_LOCUS7337</name>
</gene>
<accession>A0A9P0CUL2</accession>
<dbReference type="Gene3D" id="3.40.630.30">
    <property type="match status" value="1"/>
</dbReference>
<dbReference type="Pfam" id="PF00583">
    <property type="entry name" value="Acetyltransf_1"/>
    <property type="match status" value="1"/>
</dbReference>
<proteinExistence type="predicted"/>
<dbReference type="EMBL" id="OV651814">
    <property type="protein sequence ID" value="CAH1106823.1"/>
    <property type="molecule type" value="Genomic_DNA"/>
</dbReference>
<keyword evidence="1" id="KW-1133">Transmembrane helix</keyword>
<evidence type="ECO:0000256" key="1">
    <source>
        <dbReference type="SAM" id="Phobius"/>
    </source>
</evidence>
<dbReference type="PROSITE" id="PS51186">
    <property type="entry name" value="GNAT"/>
    <property type="match status" value="1"/>
</dbReference>
<evidence type="ECO:0000259" key="2">
    <source>
        <dbReference type="PROSITE" id="PS51186"/>
    </source>
</evidence>
<dbReference type="AlphaFoldDB" id="A0A9P0CUL2"/>
<dbReference type="SUPFAM" id="SSF55729">
    <property type="entry name" value="Acyl-CoA N-acyltransferases (Nat)"/>
    <property type="match status" value="1"/>
</dbReference>
<protein>
    <recommendedName>
        <fullName evidence="2">N-acetyltransferase domain-containing protein</fullName>
    </recommendedName>
</protein>
<evidence type="ECO:0000313" key="4">
    <source>
        <dbReference type="Proteomes" id="UP001153636"/>
    </source>
</evidence>
<keyword evidence="1" id="KW-0812">Transmembrane</keyword>
<feature type="transmembrane region" description="Helical" evidence="1">
    <location>
        <begin position="6"/>
        <end position="22"/>
    </location>
</feature>
<reference evidence="3" key="1">
    <citation type="submission" date="2022-01" db="EMBL/GenBank/DDBJ databases">
        <authorList>
            <person name="King R."/>
        </authorList>
    </citation>
    <scope>NUCLEOTIDE SEQUENCE</scope>
</reference>
<dbReference type="Proteomes" id="UP001153636">
    <property type="component" value="Chromosome 2"/>
</dbReference>
<evidence type="ECO:0000313" key="3">
    <source>
        <dbReference type="EMBL" id="CAH1106823.1"/>
    </source>
</evidence>
<dbReference type="GO" id="GO:0016747">
    <property type="term" value="F:acyltransferase activity, transferring groups other than amino-acyl groups"/>
    <property type="evidence" value="ECO:0007669"/>
    <property type="project" value="InterPro"/>
</dbReference>
<dbReference type="CDD" id="cd04301">
    <property type="entry name" value="NAT_SF"/>
    <property type="match status" value="1"/>
</dbReference>
<feature type="domain" description="N-acetyltransferase" evidence="2">
    <location>
        <begin position="17"/>
        <end position="170"/>
    </location>
</feature>
<organism evidence="3 4">
    <name type="scientific">Psylliodes chrysocephalus</name>
    <dbReference type="NCBI Taxonomy" id="3402493"/>
    <lineage>
        <taxon>Eukaryota</taxon>
        <taxon>Metazoa</taxon>
        <taxon>Ecdysozoa</taxon>
        <taxon>Arthropoda</taxon>
        <taxon>Hexapoda</taxon>
        <taxon>Insecta</taxon>
        <taxon>Pterygota</taxon>
        <taxon>Neoptera</taxon>
        <taxon>Endopterygota</taxon>
        <taxon>Coleoptera</taxon>
        <taxon>Polyphaga</taxon>
        <taxon>Cucujiformia</taxon>
        <taxon>Chrysomeloidea</taxon>
        <taxon>Chrysomelidae</taxon>
        <taxon>Galerucinae</taxon>
        <taxon>Alticini</taxon>
        <taxon>Psylliodes</taxon>
    </lineage>
</organism>
<dbReference type="InterPro" id="IPR016181">
    <property type="entry name" value="Acyl_CoA_acyltransferase"/>
</dbReference>
<dbReference type="InterPro" id="IPR000182">
    <property type="entry name" value="GNAT_dom"/>
</dbReference>
<sequence length="172" mass="20243">MFEILPSILFLLLGSLVLILRYRRNKMKSHIKIFCGGRGAKLINGFPLEEEEEEDRLMIVLLFINPWLVVHKKSCFIYYESEIPIAFMLLSDVNHDPFNREPQPIFLNFIYVRPEYRRMGYASKLLVFARRSNIRLTSFCLTNASEKLFKKHMYLNKGYLNAVTICVSHDDS</sequence>
<name>A0A9P0CUL2_9CUCU</name>
<keyword evidence="4" id="KW-1185">Reference proteome</keyword>
<keyword evidence="1" id="KW-0472">Membrane</keyword>